<accession>A0A2H4SDA6</accession>
<evidence type="ECO:0000256" key="5">
    <source>
        <dbReference type="ARBA" id="ARBA00022833"/>
    </source>
</evidence>
<dbReference type="PANTHER" id="PTHR11705:SF143">
    <property type="entry name" value="SLL0236 PROTEIN"/>
    <property type="match status" value="1"/>
</dbReference>
<comment type="cofactor">
    <cofactor evidence="1">
        <name>Zn(2+)</name>
        <dbReference type="ChEBI" id="CHEBI:29105"/>
    </cofactor>
</comment>
<dbReference type="InterPro" id="IPR000834">
    <property type="entry name" value="Peptidase_M14"/>
</dbReference>
<evidence type="ECO:0000256" key="2">
    <source>
        <dbReference type="ARBA" id="ARBA00005988"/>
    </source>
</evidence>
<evidence type="ECO:0000313" key="10">
    <source>
        <dbReference type="EMBL" id="ATY61086.1"/>
    </source>
</evidence>
<feature type="region of interest" description="Disordered" evidence="8">
    <location>
        <begin position="519"/>
        <end position="613"/>
    </location>
</feature>
<dbReference type="VEuPathDB" id="FungiDB:A9K55_006496"/>
<feature type="domain" description="Peptidase M14" evidence="9">
    <location>
        <begin position="150"/>
        <end position="511"/>
    </location>
</feature>
<keyword evidence="6" id="KW-0482">Metalloprotease</keyword>
<dbReference type="AlphaFoldDB" id="A0A2H4SDA6"/>
<dbReference type="EMBL" id="CP023323">
    <property type="protein sequence ID" value="ATY61086.1"/>
    <property type="molecule type" value="Genomic_DNA"/>
</dbReference>
<dbReference type="GO" id="GO:0008270">
    <property type="term" value="F:zinc ion binding"/>
    <property type="evidence" value="ECO:0007669"/>
    <property type="project" value="InterPro"/>
</dbReference>
<evidence type="ECO:0000256" key="7">
    <source>
        <dbReference type="PROSITE-ProRule" id="PRU01379"/>
    </source>
</evidence>
<feature type="compositionally biased region" description="Polar residues" evidence="8">
    <location>
        <begin position="553"/>
        <end position="598"/>
    </location>
</feature>
<dbReference type="OrthoDB" id="3626597at2759"/>
<keyword evidence="3" id="KW-0645">Protease</keyword>
<keyword evidence="4" id="KW-0378">Hydrolase</keyword>
<keyword evidence="5" id="KW-0862">Zinc</keyword>
<gene>
    <name evidence="10" type="ORF">A9K55_006496</name>
</gene>
<dbReference type="GO" id="GO:0004181">
    <property type="term" value="F:metallocarboxypeptidase activity"/>
    <property type="evidence" value="ECO:0007669"/>
    <property type="project" value="InterPro"/>
</dbReference>
<evidence type="ECO:0000313" key="11">
    <source>
        <dbReference type="Proteomes" id="UP000323067"/>
    </source>
</evidence>
<dbReference type="PROSITE" id="PS52035">
    <property type="entry name" value="PEPTIDASE_M14"/>
    <property type="match status" value="1"/>
</dbReference>
<dbReference type="GO" id="GO:0006508">
    <property type="term" value="P:proteolysis"/>
    <property type="evidence" value="ECO:0007669"/>
    <property type="project" value="UniProtKB-KW"/>
</dbReference>
<dbReference type="Pfam" id="PF00246">
    <property type="entry name" value="Peptidase_M14"/>
    <property type="match status" value="1"/>
</dbReference>
<evidence type="ECO:0000256" key="3">
    <source>
        <dbReference type="ARBA" id="ARBA00022670"/>
    </source>
</evidence>
<evidence type="ECO:0000256" key="8">
    <source>
        <dbReference type="SAM" id="MobiDB-lite"/>
    </source>
</evidence>
<comment type="similarity">
    <text evidence="2 7">Belongs to the peptidase M14 family.</text>
</comment>
<evidence type="ECO:0000259" key="9">
    <source>
        <dbReference type="PROSITE" id="PS52035"/>
    </source>
</evidence>
<evidence type="ECO:0000256" key="1">
    <source>
        <dbReference type="ARBA" id="ARBA00001947"/>
    </source>
</evidence>
<name>A0A2H4SDA6_CORMI</name>
<sequence length="758" mass="81854">MDLISIGLSACLESAHCYYIVVRDLACQHEHLHGESGAGCSHVVLLFLLASLTPTVQSLIYPIFLQLQFAPVAHSMKVQTALSFAALGRLTSGCLLHEELNGEEHTMDRRQASTAVFIPIGKGDRFEAGAKAPQGIGSSPKDFDDDAALSVFSVAEIESAIKGLQKTYPDKIRFEPAAAKTHEGRDIHYGVVGGKDPRAFLTSGVHARERGGPDNVLYLVSDLLWADKQNTGLTYGNKKYDVSQVRQILDAGIAVIPAVNPDGINHDQTTDSCWRKNRRPMQGGSIGVDINRNFNIFREQRLFSPQAKLSQSADPKLDSYIGPQPVSEAESRSITDVFERVKSLSWYLDLHSALGQVLYSWGTDEAQVEDPTMNFANKAFDGQRGVPGDAYKEYMEPDDFAAQKAIAESMATAMNGAAQTKRYSAAETITLSPAMGSSDEAMSRYYNGTCGANRINALTFEFGWGNGRHGKPPGANNFQTICHNIFYPNATEYRDNVLHTSVGMLEFLLNAAGKAGEQKVKKCDNNDGPQSPSTQAPPGPGSAENGDAENSDAENSNVANSPTQNSPEESGLAQNDPTQSGDAANGPTENDPPQNSPAQKGPAQNGPTMTPYQQCTPAARAADAACGQSDKSCKARVTQMAGDCVLRANFVNFNATDLQAWIKKDFDTVRQTTGLQRAMNADGRLKSDLGSRLEAAQQDLIENFGDFDFEARVDKHFKGFDEVPGVGSAKQKDTTLALQLPAAFAAAQKDILKTDILH</sequence>
<dbReference type="SUPFAM" id="SSF53187">
    <property type="entry name" value="Zn-dependent exopeptidases"/>
    <property type="match status" value="1"/>
</dbReference>
<organism evidence="10 11">
    <name type="scientific">Cordyceps militaris</name>
    <name type="common">Caterpillar fungus</name>
    <name type="synonym">Clavaria militaris</name>
    <dbReference type="NCBI Taxonomy" id="73501"/>
    <lineage>
        <taxon>Eukaryota</taxon>
        <taxon>Fungi</taxon>
        <taxon>Dikarya</taxon>
        <taxon>Ascomycota</taxon>
        <taxon>Pezizomycotina</taxon>
        <taxon>Sordariomycetes</taxon>
        <taxon>Hypocreomycetidae</taxon>
        <taxon>Hypocreales</taxon>
        <taxon>Cordycipitaceae</taxon>
        <taxon>Cordyceps</taxon>
    </lineage>
</organism>
<dbReference type="VEuPathDB" id="FungiDB:CCM_02423"/>
<dbReference type="SMART" id="SM00631">
    <property type="entry name" value="Zn_pept"/>
    <property type="match status" value="1"/>
</dbReference>
<dbReference type="PANTHER" id="PTHR11705">
    <property type="entry name" value="PROTEASE FAMILY M14 CARBOXYPEPTIDASE A,B"/>
    <property type="match status" value="1"/>
</dbReference>
<dbReference type="Gene3D" id="3.40.630.10">
    <property type="entry name" value="Zn peptidases"/>
    <property type="match status" value="1"/>
</dbReference>
<protein>
    <submittedName>
        <fullName evidence="10">Zinc carboxypeptidase A 1</fullName>
    </submittedName>
</protein>
<dbReference type="Proteomes" id="UP000323067">
    <property type="component" value="Chromosome vi"/>
</dbReference>
<keyword evidence="10" id="KW-0121">Carboxypeptidase</keyword>
<feature type="active site" description="Proton donor/acceptor" evidence="7">
    <location>
        <position position="461"/>
    </location>
</feature>
<proteinExistence type="inferred from homology"/>
<evidence type="ECO:0000256" key="4">
    <source>
        <dbReference type="ARBA" id="ARBA00022801"/>
    </source>
</evidence>
<reference evidence="10 11" key="1">
    <citation type="journal article" date="2017" name="BMC Genomics">
        <title>Chromosome level assembly and secondary metabolite potential of the parasitic fungus Cordyceps militaris.</title>
        <authorList>
            <person name="Kramer G.J."/>
            <person name="Nodwell J.R."/>
        </authorList>
    </citation>
    <scope>NUCLEOTIDE SEQUENCE [LARGE SCALE GENOMIC DNA]</scope>
    <source>
        <strain evidence="10 11">ATCC 34164</strain>
    </source>
</reference>
<evidence type="ECO:0000256" key="6">
    <source>
        <dbReference type="ARBA" id="ARBA00023049"/>
    </source>
</evidence>